<dbReference type="InterPro" id="IPR024983">
    <property type="entry name" value="CHAT_dom"/>
</dbReference>
<feature type="chain" id="PRO_5030835563" evidence="2">
    <location>
        <begin position="22"/>
        <end position="1040"/>
    </location>
</feature>
<feature type="domain" description="CHAT" evidence="3">
    <location>
        <begin position="695"/>
        <end position="1024"/>
    </location>
</feature>
<organism evidence="4 5">
    <name type="scientific">Sphingomonas pseudosanguinis</name>
    <dbReference type="NCBI Taxonomy" id="413712"/>
    <lineage>
        <taxon>Bacteria</taxon>
        <taxon>Pseudomonadati</taxon>
        <taxon>Pseudomonadota</taxon>
        <taxon>Alphaproteobacteria</taxon>
        <taxon>Sphingomonadales</taxon>
        <taxon>Sphingomonadaceae</taxon>
        <taxon>Sphingomonas</taxon>
    </lineage>
</organism>
<evidence type="ECO:0000313" key="5">
    <source>
        <dbReference type="Proteomes" id="UP000538670"/>
    </source>
</evidence>
<feature type="region of interest" description="Disordered" evidence="1">
    <location>
        <begin position="783"/>
        <end position="802"/>
    </location>
</feature>
<proteinExistence type="predicted"/>
<dbReference type="EMBL" id="JACIDH010000022">
    <property type="protein sequence ID" value="MBB3880837.1"/>
    <property type="molecule type" value="Genomic_DNA"/>
</dbReference>
<dbReference type="AlphaFoldDB" id="A0A7W6ACK5"/>
<accession>A0A7W6ACK5</accession>
<keyword evidence="2" id="KW-0732">Signal</keyword>
<reference evidence="4 5" key="1">
    <citation type="submission" date="2020-08" db="EMBL/GenBank/DDBJ databases">
        <title>Genomic Encyclopedia of Type Strains, Phase IV (KMG-IV): sequencing the most valuable type-strain genomes for metagenomic binning, comparative biology and taxonomic classification.</title>
        <authorList>
            <person name="Goeker M."/>
        </authorList>
    </citation>
    <scope>NUCLEOTIDE SEQUENCE [LARGE SCALE GENOMIC DNA]</scope>
    <source>
        <strain evidence="4 5">DSM 19512</strain>
    </source>
</reference>
<feature type="signal peptide" evidence="2">
    <location>
        <begin position="1"/>
        <end position="21"/>
    </location>
</feature>
<evidence type="ECO:0000256" key="1">
    <source>
        <dbReference type="SAM" id="MobiDB-lite"/>
    </source>
</evidence>
<keyword evidence="5" id="KW-1185">Reference proteome</keyword>
<name>A0A7W6ACK5_9SPHN</name>
<sequence>MSLRTKAAWPLGCGFVATLMAGCATVPPPARLDSFNLGKTASGEACVATRAWADPAIADPFARLYAITCSTAAASRPLGAIRVVATSPEALATLDKQFGCGAEQAVTLAGRPATLRRCQDRVTGLDSLRLDQVRGDRRYVASGTPALLAQLEEGIAITSGERAPSADVTRTLTATIDPAVVTGIGAAAPASVAGVQGDALNVAGVLAQGISLNHKGLNVEASRILNDALSRLPAETPPATRVELLLEAGLADSNILFPETAAAHFAEADTLLTNVPAARNAFLMRKRDTYHALDALNRRAFREALTEIDRSGQGATPSTAAQPLTDPETLRQLNQPRTAGAAALAVADASNLAARVLDVQRDYTRSVALLALGDEAGATSALDAAALAYRPLSNQRLDQSRLLWLGARIARQRGRLEARAGRYGRALDSYNDAVDQLRRGSIANGGTGAEPAIAEAELERAAVYARTGANRDSVRNTFAEAVDALIASGSTSFGNSIGMEDYLDLLVGEAAQPRADTYDRFFRAVQANGEPAVARQLTQLRAVVAADPKLGVVIRERADLEREITRLRYALADKREDAAASGTDLVRARDAAEARLLQIDAQLAADPRYRQVDEAPATLAELRGALRPGEVYVKLTELNRRIYGLVVTADRTMIYHVANSNEAKAAVDQLGDQLRASIDGGLRQGQLVPFDEARGYTLYRLVSGPAAGLIAAAPSIVVDPAGPLARLPLGTLVTRYDAQAPKGTDPFDFSRTAFLARSAAISTALSPRSFLVARALPPSRARRPFLGMGDHRPPPTPAPGVAARPVEVGYGCAVDFGRLANLSRSLKPISPRELGIAAGALGDGRGTMITGAAFSDTAVKARTDLDQYEVLHFATHGLEEGMWGCAKSPPALVTSFGDVGSDGLLSFSEIADFRLDANLVVLSACDTAAGVQDEAVARSAGQEEAGATLDGLVRAFLTANARAVLATYWQVSAEAESDAFIRAFYERGRTGTMGEALQAAQRTLMTQSAYSHPFYWAPYFLVGDSSKTMLSPPPAQVAQR</sequence>
<evidence type="ECO:0000313" key="4">
    <source>
        <dbReference type="EMBL" id="MBB3880837.1"/>
    </source>
</evidence>
<evidence type="ECO:0000256" key="2">
    <source>
        <dbReference type="SAM" id="SignalP"/>
    </source>
</evidence>
<dbReference type="Pfam" id="PF12770">
    <property type="entry name" value="CHAT"/>
    <property type="match status" value="1"/>
</dbReference>
<evidence type="ECO:0000259" key="3">
    <source>
        <dbReference type="Pfam" id="PF12770"/>
    </source>
</evidence>
<dbReference type="RefSeq" id="WP_183952869.1">
    <property type="nucleotide sequence ID" value="NZ_JACIDH010000022.1"/>
</dbReference>
<dbReference type="Proteomes" id="UP000538670">
    <property type="component" value="Unassembled WGS sequence"/>
</dbReference>
<comment type="caution">
    <text evidence="4">The sequence shown here is derived from an EMBL/GenBank/DDBJ whole genome shotgun (WGS) entry which is preliminary data.</text>
</comment>
<dbReference type="PROSITE" id="PS51257">
    <property type="entry name" value="PROKAR_LIPOPROTEIN"/>
    <property type="match status" value="1"/>
</dbReference>
<protein>
    <submittedName>
        <fullName evidence="4">CHAT domain-containing protein</fullName>
    </submittedName>
</protein>
<gene>
    <name evidence="4" type="ORF">GGR48_003288</name>
</gene>